<evidence type="ECO:0000256" key="1">
    <source>
        <dbReference type="ARBA" id="ARBA00006721"/>
    </source>
</evidence>
<dbReference type="EMBL" id="KZ559159">
    <property type="protein sequence ID" value="PLB35703.1"/>
    <property type="molecule type" value="Genomic_DNA"/>
</dbReference>
<keyword evidence="2" id="KW-0328">Glycosyltransferase</keyword>
<reference evidence="5 6" key="1">
    <citation type="submission" date="2017-12" db="EMBL/GenBank/DDBJ databases">
        <authorList>
            <consortium name="DOE Joint Genome Institute"/>
            <person name="Haridas S."/>
            <person name="Kjaerbolling I."/>
            <person name="Vesth T.C."/>
            <person name="Frisvad J.C."/>
            <person name="Nybo J.L."/>
            <person name="Theobald S."/>
            <person name="Kuo A."/>
            <person name="Bowyer P."/>
            <person name="Matsuda Y."/>
            <person name="Mondo S."/>
            <person name="Lyhne E.K."/>
            <person name="Kogle M.E."/>
            <person name="Clum A."/>
            <person name="Lipzen A."/>
            <person name="Salamov A."/>
            <person name="Ngan C.Y."/>
            <person name="Daum C."/>
            <person name="Chiniquy J."/>
            <person name="Barry K."/>
            <person name="LaButti K."/>
            <person name="Simmons B.A."/>
            <person name="Magnuson J.K."/>
            <person name="Mortensen U.H."/>
            <person name="Larsen T.O."/>
            <person name="Grigoriev I.V."/>
            <person name="Baker S.E."/>
            <person name="Andersen M.R."/>
            <person name="Nordberg H.P."/>
            <person name="Cantor M.N."/>
            <person name="Hua S.X."/>
        </authorList>
    </citation>
    <scope>NUCLEOTIDE SEQUENCE [LARGE SCALE GENOMIC DNA]</scope>
    <source>
        <strain evidence="5 6">CBS 102.13</strain>
    </source>
</reference>
<evidence type="ECO:0000313" key="6">
    <source>
        <dbReference type="Proteomes" id="UP000234585"/>
    </source>
</evidence>
<proteinExistence type="inferred from homology"/>
<sequence>MMQTRRSFFCRALQLLLVTCTLYFFYATVLEKAREASWSDAVSDFVRRSLSDGVFGHIGNRTLGFEHIYAIGLEERTDKRDFMALTTAVSGFTVQWMDGVRPDELNEKALPQGYNLTLMKPTAVGCWRAHMNALSDMLSNGYSTALILEDDADWDVTLRAQLQEFAVGLHALKGTRKISKEAPYGVDWDILWIGGCASGPNDNETDFYAIPNDPTAPRTGHRGTWGGPLEQWKEQYPEYPEDSTRFVYRAAMGCCTYGYAVSNRGAQNVLMQLSVDHIEGAVDNAMSDLCGFHPRRTRIECYAPFPNLVGTYRRAGSAARDSDINVLDWDNTHGEEAWNLMYSTKMNIHRLVAGERTVYSQWDEDLPWSDRELNLDEFVYPRGHLVRG</sequence>
<organism evidence="5 6">
    <name type="scientific">Aspergillus candidus</name>
    <dbReference type="NCBI Taxonomy" id="41067"/>
    <lineage>
        <taxon>Eukaryota</taxon>
        <taxon>Fungi</taxon>
        <taxon>Dikarya</taxon>
        <taxon>Ascomycota</taxon>
        <taxon>Pezizomycotina</taxon>
        <taxon>Eurotiomycetes</taxon>
        <taxon>Eurotiomycetidae</taxon>
        <taxon>Eurotiales</taxon>
        <taxon>Aspergillaceae</taxon>
        <taxon>Aspergillus</taxon>
        <taxon>Aspergillus subgen. Circumdati</taxon>
    </lineage>
</organism>
<protein>
    <recommendedName>
        <fullName evidence="4">Glycosyl transferase family 25 domain-containing protein</fullName>
    </recommendedName>
</protein>
<dbReference type="RefSeq" id="XP_024669715.1">
    <property type="nucleotide sequence ID" value="XM_024816785.1"/>
</dbReference>
<evidence type="ECO:0000256" key="2">
    <source>
        <dbReference type="ARBA" id="ARBA00022676"/>
    </source>
</evidence>
<keyword evidence="3" id="KW-0808">Transferase</keyword>
<dbReference type="GO" id="GO:0016740">
    <property type="term" value="F:transferase activity"/>
    <property type="evidence" value="ECO:0007669"/>
    <property type="project" value="UniProtKB-KW"/>
</dbReference>
<keyword evidence="6" id="KW-1185">Reference proteome</keyword>
<dbReference type="InterPro" id="IPR050757">
    <property type="entry name" value="Collagen_mod_GT25"/>
</dbReference>
<gene>
    <name evidence="5" type="ORF">BDW47DRAFT_127926</name>
</gene>
<feature type="domain" description="Glycosyl transferase family 25" evidence="4">
    <location>
        <begin position="66"/>
        <end position="165"/>
    </location>
</feature>
<dbReference type="InterPro" id="IPR002654">
    <property type="entry name" value="Glyco_trans_25"/>
</dbReference>
<name>A0A2I2F501_ASPCN</name>
<evidence type="ECO:0000313" key="5">
    <source>
        <dbReference type="EMBL" id="PLB35703.1"/>
    </source>
</evidence>
<evidence type="ECO:0000259" key="4">
    <source>
        <dbReference type="Pfam" id="PF01755"/>
    </source>
</evidence>
<dbReference type="PANTHER" id="PTHR10730">
    <property type="entry name" value="PROCOLLAGEN-LYSINE,2-OXOGLUTARATE 5-DIOXYGENASE/GLYCOSYLTRANSFERASE 25 FAMILY MEMBER"/>
    <property type="match status" value="1"/>
</dbReference>
<dbReference type="Pfam" id="PF01755">
    <property type="entry name" value="Glyco_transf_25"/>
    <property type="match status" value="1"/>
</dbReference>
<accession>A0A2I2F501</accession>
<comment type="similarity">
    <text evidence="1">Belongs to the glycosyltransferase 25 family.</text>
</comment>
<dbReference type="AlphaFoldDB" id="A0A2I2F501"/>
<dbReference type="OrthoDB" id="47375at2759"/>
<dbReference type="PANTHER" id="PTHR10730:SF53">
    <property type="entry name" value="GLYCOSYLTRANSFERASE 25 FAMILY MEMBER"/>
    <property type="match status" value="1"/>
</dbReference>
<evidence type="ECO:0000256" key="3">
    <source>
        <dbReference type="ARBA" id="ARBA00022679"/>
    </source>
</evidence>
<dbReference type="Proteomes" id="UP000234585">
    <property type="component" value="Unassembled WGS sequence"/>
</dbReference>
<dbReference type="CDD" id="cd06532">
    <property type="entry name" value="Glyco_transf_25"/>
    <property type="match status" value="1"/>
</dbReference>
<dbReference type="GeneID" id="36523945"/>